<dbReference type="AlphaFoldDB" id="X0V8Y1"/>
<comment type="caution">
    <text evidence="1">The sequence shown here is derived from an EMBL/GenBank/DDBJ whole genome shotgun (WGS) entry which is preliminary data.</text>
</comment>
<evidence type="ECO:0000313" key="1">
    <source>
        <dbReference type="EMBL" id="GAF97085.1"/>
    </source>
</evidence>
<dbReference type="InterPro" id="IPR012657">
    <property type="entry name" value="23S_rRNA-intervening_sequence"/>
</dbReference>
<dbReference type="InterPro" id="IPR036583">
    <property type="entry name" value="23S_rRNA_IVS_sf"/>
</dbReference>
<name>X0V8Y1_9ZZZZ</name>
<sequence length="136" mass="15844">MDRKNINRGFKKLRVWQDGVSLYILAYKVFANFPFELKKVAANCIDASHSISRNISEGYCRRSLKEYLNHLNIALGSCGEFHSCYVSFKKAGQISDGKYEQLDKLHYKVENELLKLIESLQKKQKDQVWEDNFQSS</sequence>
<dbReference type="Gene3D" id="1.20.1440.60">
    <property type="entry name" value="23S rRNA-intervening sequence"/>
    <property type="match status" value="1"/>
</dbReference>
<dbReference type="SUPFAM" id="SSF158446">
    <property type="entry name" value="IVS-encoded protein-like"/>
    <property type="match status" value="1"/>
</dbReference>
<dbReference type="NCBIfam" id="TIGR02436">
    <property type="entry name" value="four helix bundle protein"/>
    <property type="match status" value="1"/>
</dbReference>
<dbReference type="PANTHER" id="PTHR38471">
    <property type="entry name" value="FOUR HELIX BUNDLE PROTEIN"/>
    <property type="match status" value="1"/>
</dbReference>
<reference evidence="1" key="1">
    <citation type="journal article" date="2014" name="Front. Microbiol.">
        <title>High frequency of phylogenetically diverse reductive dehalogenase-homologous genes in deep subseafloor sedimentary metagenomes.</title>
        <authorList>
            <person name="Kawai M."/>
            <person name="Futagami T."/>
            <person name="Toyoda A."/>
            <person name="Takaki Y."/>
            <person name="Nishi S."/>
            <person name="Hori S."/>
            <person name="Arai W."/>
            <person name="Tsubouchi T."/>
            <person name="Morono Y."/>
            <person name="Uchiyama I."/>
            <person name="Ito T."/>
            <person name="Fujiyama A."/>
            <person name="Inagaki F."/>
            <person name="Takami H."/>
        </authorList>
    </citation>
    <scope>NUCLEOTIDE SEQUENCE</scope>
    <source>
        <strain evidence="1">Expedition CK06-06</strain>
    </source>
</reference>
<dbReference type="Pfam" id="PF05635">
    <property type="entry name" value="23S_rRNA_IVP"/>
    <property type="match status" value="1"/>
</dbReference>
<accession>X0V8Y1</accession>
<gene>
    <name evidence="1" type="ORF">S01H1_26452</name>
</gene>
<proteinExistence type="predicted"/>
<dbReference type="PANTHER" id="PTHR38471:SF2">
    <property type="entry name" value="FOUR HELIX BUNDLE PROTEIN"/>
    <property type="match status" value="1"/>
</dbReference>
<protein>
    <recommendedName>
        <fullName evidence="2">Four helix bundle protein</fullName>
    </recommendedName>
</protein>
<evidence type="ECO:0008006" key="2">
    <source>
        <dbReference type="Google" id="ProtNLM"/>
    </source>
</evidence>
<organism evidence="1">
    <name type="scientific">marine sediment metagenome</name>
    <dbReference type="NCBI Taxonomy" id="412755"/>
    <lineage>
        <taxon>unclassified sequences</taxon>
        <taxon>metagenomes</taxon>
        <taxon>ecological metagenomes</taxon>
    </lineage>
</organism>
<dbReference type="EMBL" id="BARS01016035">
    <property type="protein sequence ID" value="GAF97085.1"/>
    <property type="molecule type" value="Genomic_DNA"/>
</dbReference>